<reference evidence="3" key="1">
    <citation type="journal article" date="2019" name="Curr. Biol.">
        <title>Genome Sequence of Striga asiatica Provides Insight into the Evolution of Plant Parasitism.</title>
        <authorList>
            <person name="Yoshida S."/>
            <person name="Kim S."/>
            <person name="Wafula E.K."/>
            <person name="Tanskanen J."/>
            <person name="Kim Y.M."/>
            <person name="Honaas L."/>
            <person name="Yang Z."/>
            <person name="Spallek T."/>
            <person name="Conn C.E."/>
            <person name="Ichihashi Y."/>
            <person name="Cheong K."/>
            <person name="Cui S."/>
            <person name="Der J.P."/>
            <person name="Gundlach H."/>
            <person name="Jiao Y."/>
            <person name="Hori C."/>
            <person name="Ishida J.K."/>
            <person name="Kasahara H."/>
            <person name="Kiba T."/>
            <person name="Kim M.S."/>
            <person name="Koo N."/>
            <person name="Laohavisit A."/>
            <person name="Lee Y.H."/>
            <person name="Lumba S."/>
            <person name="McCourt P."/>
            <person name="Mortimer J.C."/>
            <person name="Mutuku J.M."/>
            <person name="Nomura T."/>
            <person name="Sasaki-Sekimoto Y."/>
            <person name="Seto Y."/>
            <person name="Wang Y."/>
            <person name="Wakatake T."/>
            <person name="Sakakibara H."/>
            <person name="Demura T."/>
            <person name="Yamaguchi S."/>
            <person name="Yoneyama K."/>
            <person name="Manabe R.I."/>
            <person name="Nelson D.C."/>
            <person name="Schulman A.H."/>
            <person name="Timko M.P."/>
            <person name="dePamphilis C.W."/>
            <person name="Choi D."/>
            <person name="Shirasu K."/>
        </authorList>
    </citation>
    <scope>NUCLEOTIDE SEQUENCE [LARGE SCALE GENOMIC DNA]</scope>
    <source>
        <strain evidence="3">cv. UVA1</strain>
    </source>
</reference>
<feature type="transmembrane region" description="Helical" evidence="1">
    <location>
        <begin position="24"/>
        <end position="44"/>
    </location>
</feature>
<keyword evidence="1" id="KW-1133">Transmembrane helix</keyword>
<keyword evidence="1" id="KW-0472">Membrane</keyword>
<protein>
    <submittedName>
        <fullName evidence="2">Zinc finger protein</fullName>
    </submittedName>
</protein>
<feature type="non-terminal residue" evidence="2">
    <location>
        <position position="117"/>
    </location>
</feature>
<evidence type="ECO:0000256" key="1">
    <source>
        <dbReference type="SAM" id="Phobius"/>
    </source>
</evidence>
<gene>
    <name evidence="2" type="ORF">STAS_32319</name>
</gene>
<sequence length="117" mass="13221">MSFLVFYLKKIFARRASVVQQPGLYYLSILIYSIILNGASTGAVKYGRLPAQAKSQAKVASPVPSFLSLSNCGYFCKSSDTLSRHYKMKHPRIFKENHHCHICGAYFLTESRKRPLA</sequence>
<proteinExistence type="predicted"/>
<dbReference type="EMBL" id="BKCP01011514">
    <property type="protein sequence ID" value="GER54702.1"/>
    <property type="molecule type" value="Genomic_DNA"/>
</dbReference>
<accession>A0A5A7RB45</accession>
<evidence type="ECO:0000313" key="2">
    <source>
        <dbReference type="EMBL" id="GER54702.1"/>
    </source>
</evidence>
<comment type="caution">
    <text evidence="2">The sequence shown here is derived from an EMBL/GenBank/DDBJ whole genome shotgun (WGS) entry which is preliminary data.</text>
</comment>
<evidence type="ECO:0000313" key="3">
    <source>
        <dbReference type="Proteomes" id="UP000325081"/>
    </source>
</evidence>
<name>A0A5A7RB45_STRAF</name>
<organism evidence="2 3">
    <name type="scientific">Striga asiatica</name>
    <name type="common">Asiatic witchweed</name>
    <name type="synonym">Buchnera asiatica</name>
    <dbReference type="NCBI Taxonomy" id="4170"/>
    <lineage>
        <taxon>Eukaryota</taxon>
        <taxon>Viridiplantae</taxon>
        <taxon>Streptophyta</taxon>
        <taxon>Embryophyta</taxon>
        <taxon>Tracheophyta</taxon>
        <taxon>Spermatophyta</taxon>
        <taxon>Magnoliopsida</taxon>
        <taxon>eudicotyledons</taxon>
        <taxon>Gunneridae</taxon>
        <taxon>Pentapetalae</taxon>
        <taxon>asterids</taxon>
        <taxon>lamiids</taxon>
        <taxon>Lamiales</taxon>
        <taxon>Orobanchaceae</taxon>
        <taxon>Buchnereae</taxon>
        <taxon>Striga</taxon>
    </lineage>
</organism>
<dbReference type="AlphaFoldDB" id="A0A5A7RB45"/>
<keyword evidence="1" id="KW-0812">Transmembrane</keyword>
<keyword evidence="3" id="KW-1185">Reference proteome</keyword>
<dbReference type="Proteomes" id="UP000325081">
    <property type="component" value="Unassembled WGS sequence"/>
</dbReference>